<sequence length="106" mass="10957">MSSKETSAGKSGTESASGPSPPSAAGSSGDTTRQSIQAPGSRFEEYNTVESHEAEAERYKQQLEKAKKARLAEEAATKDGGEGVEEGSSTKASEKSAERSSGGENK</sequence>
<keyword evidence="2" id="KW-1185">Reference proteome</keyword>
<proteinExistence type="predicted"/>
<evidence type="ECO:0000313" key="2">
    <source>
        <dbReference type="Proteomes" id="UP001281147"/>
    </source>
</evidence>
<accession>A0ACC3NRT8</accession>
<gene>
    <name evidence="1" type="ORF">LTR37_002823</name>
</gene>
<evidence type="ECO:0000313" key="1">
    <source>
        <dbReference type="EMBL" id="KAK3722007.1"/>
    </source>
</evidence>
<reference evidence="1" key="1">
    <citation type="submission" date="2023-07" db="EMBL/GenBank/DDBJ databases">
        <title>Black Yeasts Isolated from many extreme environments.</title>
        <authorList>
            <person name="Coleine C."/>
            <person name="Stajich J.E."/>
            <person name="Selbmann L."/>
        </authorList>
    </citation>
    <scope>NUCLEOTIDE SEQUENCE</scope>
    <source>
        <strain evidence="1">CCFEE 5714</strain>
    </source>
</reference>
<comment type="caution">
    <text evidence="1">The sequence shown here is derived from an EMBL/GenBank/DDBJ whole genome shotgun (WGS) entry which is preliminary data.</text>
</comment>
<dbReference type="EMBL" id="JAUTXU010000015">
    <property type="protein sequence ID" value="KAK3722007.1"/>
    <property type="molecule type" value="Genomic_DNA"/>
</dbReference>
<organism evidence="1 2">
    <name type="scientific">Vermiconidia calcicola</name>
    <dbReference type="NCBI Taxonomy" id="1690605"/>
    <lineage>
        <taxon>Eukaryota</taxon>
        <taxon>Fungi</taxon>
        <taxon>Dikarya</taxon>
        <taxon>Ascomycota</taxon>
        <taxon>Pezizomycotina</taxon>
        <taxon>Dothideomycetes</taxon>
        <taxon>Dothideomycetidae</taxon>
        <taxon>Mycosphaerellales</taxon>
        <taxon>Extremaceae</taxon>
        <taxon>Vermiconidia</taxon>
    </lineage>
</organism>
<name>A0ACC3NRT8_9PEZI</name>
<dbReference type="Proteomes" id="UP001281147">
    <property type="component" value="Unassembled WGS sequence"/>
</dbReference>
<protein>
    <submittedName>
        <fullName evidence="1">Uncharacterized protein</fullName>
    </submittedName>
</protein>